<dbReference type="GO" id="GO:0005886">
    <property type="term" value="C:plasma membrane"/>
    <property type="evidence" value="ECO:0007669"/>
    <property type="project" value="TreeGrafter"/>
</dbReference>
<dbReference type="EC" id="2.7.7.65" evidence="2"/>
<feature type="transmembrane region" description="Helical" evidence="4">
    <location>
        <begin position="39"/>
        <end position="60"/>
    </location>
</feature>
<name>A0A918T0M5_9GAMM</name>
<dbReference type="Pfam" id="PF00990">
    <property type="entry name" value="GGDEF"/>
    <property type="match status" value="1"/>
</dbReference>
<dbReference type="InterPro" id="IPR050469">
    <property type="entry name" value="Diguanylate_Cyclase"/>
</dbReference>
<evidence type="ECO:0000313" key="7">
    <source>
        <dbReference type="Proteomes" id="UP000646426"/>
    </source>
</evidence>
<dbReference type="CDD" id="cd01949">
    <property type="entry name" value="GGDEF"/>
    <property type="match status" value="1"/>
</dbReference>
<dbReference type="Gene3D" id="3.30.70.270">
    <property type="match status" value="1"/>
</dbReference>
<dbReference type="PANTHER" id="PTHR45138">
    <property type="entry name" value="REGULATORY COMPONENTS OF SENSORY TRANSDUCTION SYSTEM"/>
    <property type="match status" value="1"/>
</dbReference>
<comment type="catalytic activity">
    <reaction evidence="3">
        <text>2 GTP = 3',3'-c-di-GMP + 2 diphosphate</text>
        <dbReference type="Rhea" id="RHEA:24898"/>
        <dbReference type="ChEBI" id="CHEBI:33019"/>
        <dbReference type="ChEBI" id="CHEBI:37565"/>
        <dbReference type="ChEBI" id="CHEBI:58805"/>
        <dbReference type="EC" id="2.7.7.65"/>
    </reaction>
</comment>
<dbReference type="GO" id="GO:1902201">
    <property type="term" value="P:negative regulation of bacterial-type flagellum-dependent cell motility"/>
    <property type="evidence" value="ECO:0007669"/>
    <property type="project" value="TreeGrafter"/>
</dbReference>
<dbReference type="FunFam" id="3.30.70.270:FF:000001">
    <property type="entry name" value="Diguanylate cyclase domain protein"/>
    <property type="match status" value="1"/>
</dbReference>
<dbReference type="SUPFAM" id="SSF55073">
    <property type="entry name" value="Nucleotide cyclase"/>
    <property type="match status" value="1"/>
</dbReference>
<dbReference type="InterPro" id="IPR029787">
    <property type="entry name" value="Nucleotide_cyclase"/>
</dbReference>
<reference evidence="6" key="2">
    <citation type="submission" date="2020-09" db="EMBL/GenBank/DDBJ databases">
        <authorList>
            <person name="Sun Q."/>
            <person name="Kim S."/>
        </authorList>
    </citation>
    <scope>NUCLEOTIDE SEQUENCE</scope>
    <source>
        <strain evidence="6">KCTC 23077</strain>
    </source>
</reference>
<dbReference type="InterPro" id="IPR000160">
    <property type="entry name" value="GGDEF_dom"/>
</dbReference>
<dbReference type="GO" id="GO:0043709">
    <property type="term" value="P:cell adhesion involved in single-species biofilm formation"/>
    <property type="evidence" value="ECO:0007669"/>
    <property type="project" value="TreeGrafter"/>
</dbReference>
<sequence>MSLQRLRTDFSFAVLVLTGTCLVVAVVPFALYRAMVGPVAVAMLDSAIIAVVLGAIVRVWRGGAVEPAARLVSVALGAGVLGTVALVGPLAAPWLYPYVLAVFLLTGRRWAIALSAITLAALLLMPGAYESAVQAAVHTTTGALSAAFAYVFAQRAGLQHAHLHRLATHDALTGALNRRSLGQELERAIDAARSDAGTASLIVLDLDRFKHINDTHGHEAGDRVLIEFAHAVRDVTRRTDRFFRLGGEEFLLVLPGADATALARLCEALRDATRTRLEVGGEPVTVSIGAAVLQPDETAREWLVRADRAMYRAKRAGRDRAVIDQPAPATG</sequence>
<evidence type="ECO:0000259" key="5">
    <source>
        <dbReference type="PROSITE" id="PS50887"/>
    </source>
</evidence>
<evidence type="ECO:0000313" key="6">
    <source>
        <dbReference type="EMBL" id="GHA82398.1"/>
    </source>
</evidence>
<feature type="transmembrane region" description="Helical" evidence="4">
    <location>
        <begin position="110"/>
        <end position="129"/>
    </location>
</feature>
<comment type="caution">
    <text evidence="6">The sequence shown here is derived from an EMBL/GenBank/DDBJ whole genome shotgun (WGS) entry which is preliminary data.</text>
</comment>
<dbReference type="NCBIfam" id="TIGR00254">
    <property type="entry name" value="GGDEF"/>
    <property type="match status" value="1"/>
</dbReference>
<keyword evidence="4" id="KW-0812">Transmembrane</keyword>
<feature type="domain" description="GGDEF" evidence="5">
    <location>
        <begin position="197"/>
        <end position="326"/>
    </location>
</feature>
<evidence type="ECO:0000256" key="4">
    <source>
        <dbReference type="SAM" id="Phobius"/>
    </source>
</evidence>
<dbReference type="Proteomes" id="UP000646426">
    <property type="component" value="Unassembled WGS sequence"/>
</dbReference>
<proteinExistence type="predicted"/>
<dbReference type="GO" id="GO:0052621">
    <property type="term" value="F:diguanylate cyclase activity"/>
    <property type="evidence" value="ECO:0007669"/>
    <property type="project" value="UniProtKB-EC"/>
</dbReference>
<reference evidence="6" key="1">
    <citation type="journal article" date="2014" name="Int. J. Syst. Evol. Microbiol.">
        <title>Complete genome sequence of Corynebacterium casei LMG S-19264T (=DSM 44701T), isolated from a smear-ripened cheese.</title>
        <authorList>
            <consortium name="US DOE Joint Genome Institute (JGI-PGF)"/>
            <person name="Walter F."/>
            <person name="Albersmeier A."/>
            <person name="Kalinowski J."/>
            <person name="Ruckert C."/>
        </authorList>
    </citation>
    <scope>NUCLEOTIDE SEQUENCE</scope>
    <source>
        <strain evidence="6">KCTC 23077</strain>
    </source>
</reference>
<dbReference type="InterPro" id="IPR043128">
    <property type="entry name" value="Rev_trsase/Diguanyl_cyclase"/>
</dbReference>
<protein>
    <recommendedName>
        <fullName evidence="2">diguanylate cyclase</fullName>
        <ecNumber evidence="2">2.7.7.65</ecNumber>
    </recommendedName>
</protein>
<feature type="transmembrane region" description="Helical" evidence="4">
    <location>
        <begin position="72"/>
        <end position="98"/>
    </location>
</feature>
<accession>A0A918T0M5</accession>
<gene>
    <name evidence="6" type="ORF">GCM10007067_20450</name>
</gene>
<dbReference type="EMBL" id="BMYD01000003">
    <property type="protein sequence ID" value="GHA82398.1"/>
    <property type="molecule type" value="Genomic_DNA"/>
</dbReference>
<evidence type="ECO:0000256" key="3">
    <source>
        <dbReference type="ARBA" id="ARBA00034247"/>
    </source>
</evidence>
<dbReference type="PANTHER" id="PTHR45138:SF9">
    <property type="entry name" value="DIGUANYLATE CYCLASE DGCM-RELATED"/>
    <property type="match status" value="1"/>
</dbReference>
<evidence type="ECO:0000256" key="1">
    <source>
        <dbReference type="ARBA" id="ARBA00001946"/>
    </source>
</evidence>
<dbReference type="PROSITE" id="PS50887">
    <property type="entry name" value="GGDEF"/>
    <property type="match status" value="1"/>
</dbReference>
<comment type="cofactor">
    <cofactor evidence="1">
        <name>Mg(2+)</name>
        <dbReference type="ChEBI" id="CHEBI:18420"/>
    </cofactor>
</comment>
<keyword evidence="4" id="KW-0472">Membrane</keyword>
<keyword evidence="4" id="KW-1133">Transmembrane helix</keyword>
<evidence type="ECO:0000256" key="2">
    <source>
        <dbReference type="ARBA" id="ARBA00012528"/>
    </source>
</evidence>
<feature type="transmembrane region" description="Helical" evidence="4">
    <location>
        <begin position="12"/>
        <end position="32"/>
    </location>
</feature>
<keyword evidence="7" id="KW-1185">Reference proteome</keyword>
<dbReference type="SMART" id="SM00267">
    <property type="entry name" value="GGDEF"/>
    <property type="match status" value="1"/>
</dbReference>
<dbReference type="AlphaFoldDB" id="A0A918T0M5"/>
<organism evidence="6 7">
    <name type="scientific">Cognatilysobacter bugurensis</name>
    <dbReference type="NCBI Taxonomy" id="543356"/>
    <lineage>
        <taxon>Bacteria</taxon>
        <taxon>Pseudomonadati</taxon>
        <taxon>Pseudomonadota</taxon>
        <taxon>Gammaproteobacteria</taxon>
        <taxon>Lysobacterales</taxon>
        <taxon>Lysobacteraceae</taxon>
        <taxon>Cognatilysobacter</taxon>
    </lineage>
</organism>